<comment type="caution">
    <text evidence="1">The sequence shown here is derived from an EMBL/GenBank/DDBJ whole genome shotgun (WGS) entry which is preliminary data.</text>
</comment>
<protein>
    <submittedName>
        <fullName evidence="1">Uncharacterized protein</fullName>
    </submittedName>
</protein>
<dbReference type="Proteomes" id="UP000468687">
    <property type="component" value="Unassembled WGS sequence"/>
</dbReference>
<keyword evidence="2" id="KW-1185">Reference proteome</keyword>
<sequence length="95" mass="10640">MIPFDAVRRTFTEHLVTTAADFKAVNRRFQDPLPTAQKKFAFNPLTDKPFIEDVAPLPIAPWVQAIMRKAVPPSIYHLGTGALGDDFTRDLGLVF</sequence>
<dbReference type="RefSeq" id="WP_163770153.1">
    <property type="nucleotide sequence ID" value="NZ_JAAGXA010000001.1"/>
</dbReference>
<organism evidence="1 2">
    <name type="scientific">Nocardioides zeae</name>
    <dbReference type="NCBI Taxonomy" id="1457234"/>
    <lineage>
        <taxon>Bacteria</taxon>
        <taxon>Bacillati</taxon>
        <taxon>Actinomycetota</taxon>
        <taxon>Actinomycetes</taxon>
        <taxon>Propionibacteriales</taxon>
        <taxon>Nocardioidaceae</taxon>
        <taxon>Nocardioides</taxon>
    </lineage>
</organism>
<proteinExistence type="predicted"/>
<accession>A0A6P0HDD3</accession>
<reference evidence="1 2" key="1">
    <citation type="journal article" date="2014" name="Int. J. Syst. Evol. Microbiol.">
        <title>Nocardioides zeae sp. nov., isolated from the stem of Zea mays.</title>
        <authorList>
            <person name="Glaeser S.P."/>
            <person name="McInroy J.A."/>
            <person name="Busse H.J."/>
            <person name="Kampfer P."/>
        </authorList>
    </citation>
    <scope>NUCLEOTIDE SEQUENCE [LARGE SCALE GENOMIC DNA]</scope>
    <source>
        <strain evidence="1 2">JCM 30728</strain>
    </source>
</reference>
<evidence type="ECO:0000313" key="2">
    <source>
        <dbReference type="Proteomes" id="UP000468687"/>
    </source>
</evidence>
<dbReference type="AlphaFoldDB" id="A0A6P0HDD3"/>
<gene>
    <name evidence="1" type="ORF">G3T38_00670</name>
</gene>
<dbReference type="EMBL" id="JAAGXA010000001">
    <property type="protein sequence ID" value="NEN76783.1"/>
    <property type="molecule type" value="Genomic_DNA"/>
</dbReference>
<evidence type="ECO:0000313" key="1">
    <source>
        <dbReference type="EMBL" id="NEN76783.1"/>
    </source>
</evidence>
<name>A0A6P0HDD3_9ACTN</name>